<accession>S5MXT7</accession>
<name>S5MXT7_SALBN</name>
<dbReference type="EMBL" id="CP006608">
    <property type="protein sequence ID" value="AGR59508.1"/>
    <property type="molecule type" value="Genomic_DNA"/>
</dbReference>
<proteinExistence type="predicted"/>
<dbReference type="HOGENOM" id="CLU_3332649_0_0_6"/>
<organism evidence="1 2">
    <name type="scientific">Salmonella bongori N268-08</name>
    <dbReference type="NCBI Taxonomy" id="1197719"/>
    <lineage>
        <taxon>Bacteria</taxon>
        <taxon>Pseudomonadati</taxon>
        <taxon>Pseudomonadota</taxon>
        <taxon>Gammaproteobacteria</taxon>
        <taxon>Enterobacterales</taxon>
        <taxon>Enterobacteriaceae</taxon>
        <taxon>Salmonella</taxon>
    </lineage>
</organism>
<dbReference type="AlphaFoldDB" id="S5MXT7"/>
<evidence type="ECO:0000313" key="1">
    <source>
        <dbReference type="EMBL" id="AGR59508.1"/>
    </source>
</evidence>
<dbReference type="KEGG" id="sbz:A464_2323"/>
<evidence type="ECO:0000313" key="2">
    <source>
        <dbReference type="Proteomes" id="UP000015042"/>
    </source>
</evidence>
<reference evidence="1 2" key="1">
    <citation type="submission" date="2013-07" db="EMBL/GenBank/DDBJ databases">
        <title>Genome sequence of Salmonella bongori N268-08 - a rare clinical isolate.</title>
        <authorList>
            <person name="Marti R."/>
            <person name="Hagens S."/>
            <person name="Loessner M.J."/>
            <person name="Klumpp J."/>
        </authorList>
    </citation>
    <scope>NUCLEOTIDE SEQUENCE [LARGE SCALE GENOMIC DNA]</scope>
    <source>
        <strain evidence="1 2">N268-08</strain>
    </source>
</reference>
<protein>
    <submittedName>
        <fullName evidence="1">Uncharacterized protein</fullName>
    </submittedName>
</protein>
<dbReference type="Proteomes" id="UP000015042">
    <property type="component" value="Chromosome"/>
</dbReference>
<dbReference type="PATRIC" id="fig|1197719.3.peg.2317"/>
<sequence length="38" mass="4466">MIPFVSEVYRVSKTILFYRFPGINICDSEIFHVSKDTL</sequence>
<gene>
    <name evidence="1" type="ORF">A464_2323</name>
</gene>